<dbReference type="EMBL" id="BAABAU010000001">
    <property type="protein sequence ID" value="GAA4266007.1"/>
    <property type="molecule type" value="Genomic_DNA"/>
</dbReference>
<feature type="transmembrane region" description="Helical" evidence="1">
    <location>
        <begin position="131"/>
        <end position="154"/>
    </location>
</feature>
<evidence type="ECO:0008006" key="4">
    <source>
        <dbReference type="Google" id="ProtNLM"/>
    </source>
</evidence>
<dbReference type="Proteomes" id="UP001501594">
    <property type="component" value="Unassembled WGS sequence"/>
</dbReference>
<feature type="transmembrane region" description="Helical" evidence="1">
    <location>
        <begin position="48"/>
        <end position="72"/>
    </location>
</feature>
<organism evidence="2 3">
    <name type="scientific">Frondihabitans peucedani</name>
    <dbReference type="NCBI Taxonomy" id="598626"/>
    <lineage>
        <taxon>Bacteria</taxon>
        <taxon>Bacillati</taxon>
        <taxon>Actinomycetota</taxon>
        <taxon>Actinomycetes</taxon>
        <taxon>Micrococcales</taxon>
        <taxon>Microbacteriaceae</taxon>
        <taxon>Frondihabitans</taxon>
    </lineage>
</organism>
<feature type="transmembrane region" description="Helical" evidence="1">
    <location>
        <begin position="187"/>
        <end position="207"/>
    </location>
</feature>
<evidence type="ECO:0000313" key="3">
    <source>
        <dbReference type="Proteomes" id="UP001501594"/>
    </source>
</evidence>
<dbReference type="SUPFAM" id="SSF103473">
    <property type="entry name" value="MFS general substrate transporter"/>
    <property type="match status" value="1"/>
</dbReference>
<keyword evidence="1" id="KW-0812">Transmembrane</keyword>
<dbReference type="Gene3D" id="1.20.1250.20">
    <property type="entry name" value="MFS general substrate transporter like domains"/>
    <property type="match status" value="1"/>
</dbReference>
<reference evidence="3" key="1">
    <citation type="journal article" date="2019" name="Int. J. Syst. Evol. Microbiol.">
        <title>The Global Catalogue of Microorganisms (GCM) 10K type strain sequencing project: providing services to taxonomists for standard genome sequencing and annotation.</title>
        <authorList>
            <consortium name="The Broad Institute Genomics Platform"/>
            <consortium name="The Broad Institute Genome Sequencing Center for Infectious Disease"/>
            <person name="Wu L."/>
            <person name="Ma J."/>
        </authorList>
    </citation>
    <scope>NUCLEOTIDE SEQUENCE [LARGE SCALE GENOMIC DNA]</scope>
    <source>
        <strain evidence="3">JCM 17442</strain>
    </source>
</reference>
<dbReference type="PANTHER" id="PTHR23531">
    <property type="entry name" value="QUINOLENE RESISTANCE PROTEIN NORA"/>
    <property type="match status" value="1"/>
</dbReference>
<dbReference type="Pfam" id="PF07690">
    <property type="entry name" value="MFS_1"/>
    <property type="match status" value="1"/>
</dbReference>
<feature type="transmembrane region" description="Helical" evidence="1">
    <location>
        <begin position="213"/>
        <end position="237"/>
    </location>
</feature>
<evidence type="ECO:0000313" key="2">
    <source>
        <dbReference type="EMBL" id="GAA4266007.1"/>
    </source>
</evidence>
<keyword evidence="3" id="KW-1185">Reference proteome</keyword>
<keyword evidence="1" id="KW-0472">Membrane</keyword>
<gene>
    <name evidence="2" type="ORF">GCM10022256_16190</name>
</gene>
<dbReference type="PANTHER" id="PTHR23531:SF1">
    <property type="entry name" value="QUINOLENE RESISTANCE PROTEIN NORA"/>
    <property type="match status" value="1"/>
</dbReference>
<comment type="caution">
    <text evidence="2">The sequence shown here is derived from an EMBL/GenBank/DDBJ whole genome shotgun (WGS) entry which is preliminary data.</text>
</comment>
<feature type="transmembrane region" description="Helical" evidence="1">
    <location>
        <begin position="14"/>
        <end position="36"/>
    </location>
</feature>
<dbReference type="InterPro" id="IPR052714">
    <property type="entry name" value="MFS_Exporter"/>
</dbReference>
<feature type="transmembrane region" description="Helical" evidence="1">
    <location>
        <begin position="277"/>
        <end position="301"/>
    </location>
</feature>
<dbReference type="InterPro" id="IPR011701">
    <property type="entry name" value="MFS"/>
</dbReference>
<dbReference type="InterPro" id="IPR036259">
    <property type="entry name" value="MFS_trans_sf"/>
</dbReference>
<proteinExistence type="predicted"/>
<name>A0ABP8E1D7_9MICO</name>
<sequence length="310" mass="30989">MTVFLNSGGIGEVIAGRVLQGLATGAATGAISALLTDLAPTGNKKLGGMLASIAPLGGLGVGALVTGLLIQVTTDPSAIFLAFDIVFALGIVLTFLVKEPISRRIGAAKSLIPRVAVPTAARSAFTASIPALISSWMINAFYLGLVAAILQGVFGIHSGLINGAAIALFTESAAASVLIFRKLSSNTNSLVGSISLIVGAALTVIGLESGSLVVFGISAILGGMGLGLSFSGSVSLIMPHAQAHERGQLFAAVYVVSYLAFGLPAIAAGLFVASEGLLAVATTFAIVIIVIAAVSLGAHIVRGSQAPRSK</sequence>
<feature type="transmembrane region" description="Helical" evidence="1">
    <location>
        <begin position="78"/>
        <end position="97"/>
    </location>
</feature>
<protein>
    <recommendedName>
        <fullName evidence="4">MFS transporter</fullName>
    </recommendedName>
</protein>
<keyword evidence="1" id="KW-1133">Transmembrane helix</keyword>
<accession>A0ABP8E1D7</accession>
<feature type="transmembrane region" description="Helical" evidence="1">
    <location>
        <begin position="160"/>
        <end position="180"/>
    </location>
</feature>
<evidence type="ECO:0000256" key="1">
    <source>
        <dbReference type="SAM" id="Phobius"/>
    </source>
</evidence>
<feature type="transmembrane region" description="Helical" evidence="1">
    <location>
        <begin position="249"/>
        <end position="271"/>
    </location>
</feature>